<feature type="non-terminal residue" evidence="12">
    <location>
        <position position="1"/>
    </location>
</feature>
<evidence type="ECO:0000256" key="4">
    <source>
        <dbReference type="ARBA" id="ARBA00022695"/>
    </source>
</evidence>
<dbReference type="Proteomes" id="UP000293434">
    <property type="component" value="Unassembled WGS sequence"/>
</dbReference>
<evidence type="ECO:0000256" key="6">
    <source>
        <dbReference type="ARBA" id="ARBA00022723"/>
    </source>
</evidence>
<keyword evidence="7" id="KW-0227">DNA damage</keyword>
<dbReference type="EC" id="2.7.7.7" evidence="12"/>
<keyword evidence="9" id="KW-0238">DNA-binding</keyword>
<accession>A0AB74E2K7</accession>
<dbReference type="GO" id="GO:0003677">
    <property type="term" value="F:DNA binding"/>
    <property type="evidence" value="ECO:0007669"/>
    <property type="project" value="UniProtKB-KW"/>
</dbReference>
<sequence length="120" mass="12620">ERLVGSGKQIAKIASGLAKPDGIRVVRHAEGQALLSGLPVRRLWGVGPVAEEKLHRLGIETIGQLAALSDAEAANILGATIGPALHRLARGIDDRPVVERAEAKQISAESTFAVDLTTME</sequence>
<dbReference type="Pfam" id="PF21999">
    <property type="entry name" value="IMS_HHH_1"/>
    <property type="match status" value="1"/>
</dbReference>
<name>A0AB74E2K7_STAAU</name>
<keyword evidence="2" id="KW-0963">Cytoplasm</keyword>
<evidence type="ECO:0000256" key="1">
    <source>
        <dbReference type="ARBA" id="ARBA00010945"/>
    </source>
</evidence>
<keyword evidence="3 12" id="KW-0808">Transferase</keyword>
<dbReference type="FunFam" id="1.10.150.20:FF:000068">
    <property type="entry name" value="DNA polymerase IV"/>
    <property type="match status" value="1"/>
</dbReference>
<dbReference type="GO" id="GO:0003887">
    <property type="term" value="F:DNA-directed DNA polymerase activity"/>
    <property type="evidence" value="ECO:0007669"/>
    <property type="project" value="UniProtKB-EC"/>
</dbReference>
<keyword evidence="6" id="KW-0479">Metal-binding</keyword>
<proteinExistence type="inferred from homology"/>
<organism evidence="12 13">
    <name type="scientific">Staphylococcus aureus</name>
    <dbReference type="NCBI Taxonomy" id="1280"/>
    <lineage>
        <taxon>Bacteria</taxon>
        <taxon>Bacillati</taxon>
        <taxon>Bacillota</taxon>
        <taxon>Bacilli</taxon>
        <taxon>Bacillales</taxon>
        <taxon>Staphylococcaceae</taxon>
        <taxon>Staphylococcus</taxon>
    </lineage>
</organism>
<protein>
    <submittedName>
        <fullName evidence="12">DNA polymerase IV</fullName>
        <ecNumber evidence="12">2.7.7.7</ecNumber>
    </submittedName>
</protein>
<feature type="domain" description="UmuC" evidence="11">
    <location>
        <begin position="4"/>
        <end position="47"/>
    </location>
</feature>
<dbReference type="Gene3D" id="1.10.150.20">
    <property type="entry name" value="5' to 3' exonuclease, C-terminal subdomain"/>
    <property type="match status" value="1"/>
</dbReference>
<dbReference type="GO" id="GO:0006281">
    <property type="term" value="P:DNA repair"/>
    <property type="evidence" value="ECO:0007669"/>
    <property type="project" value="UniProtKB-KW"/>
</dbReference>
<gene>
    <name evidence="12" type="ORF">EIG94_16555</name>
</gene>
<dbReference type="GO" id="GO:0046872">
    <property type="term" value="F:metal ion binding"/>
    <property type="evidence" value="ECO:0007669"/>
    <property type="project" value="UniProtKB-KW"/>
</dbReference>
<dbReference type="PANTHER" id="PTHR45873">
    <property type="entry name" value="DNA POLYMERASE ETA"/>
    <property type="match status" value="1"/>
</dbReference>
<feature type="non-terminal residue" evidence="12">
    <location>
        <position position="120"/>
    </location>
</feature>
<dbReference type="InterPro" id="IPR001126">
    <property type="entry name" value="UmuC"/>
</dbReference>
<evidence type="ECO:0000313" key="12">
    <source>
        <dbReference type="EMBL" id="RZH89254.1"/>
    </source>
</evidence>
<dbReference type="PANTHER" id="PTHR45873:SF1">
    <property type="entry name" value="DNA POLYMERASE ETA"/>
    <property type="match status" value="1"/>
</dbReference>
<evidence type="ECO:0000259" key="11">
    <source>
        <dbReference type="PROSITE" id="PS50173"/>
    </source>
</evidence>
<dbReference type="GO" id="GO:0042276">
    <property type="term" value="P:error-prone translesion synthesis"/>
    <property type="evidence" value="ECO:0007669"/>
    <property type="project" value="TreeGrafter"/>
</dbReference>
<dbReference type="InterPro" id="IPR053848">
    <property type="entry name" value="IMS_HHH_1"/>
</dbReference>
<evidence type="ECO:0000256" key="7">
    <source>
        <dbReference type="ARBA" id="ARBA00022763"/>
    </source>
</evidence>
<evidence type="ECO:0000256" key="10">
    <source>
        <dbReference type="ARBA" id="ARBA00023204"/>
    </source>
</evidence>
<dbReference type="GO" id="GO:0035861">
    <property type="term" value="C:site of double-strand break"/>
    <property type="evidence" value="ECO:0007669"/>
    <property type="project" value="TreeGrafter"/>
</dbReference>
<dbReference type="InterPro" id="IPR043502">
    <property type="entry name" value="DNA/RNA_pol_sf"/>
</dbReference>
<evidence type="ECO:0000256" key="2">
    <source>
        <dbReference type="ARBA" id="ARBA00022490"/>
    </source>
</evidence>
<dbReference type="SUPFAM" id="SSF56672">
    <property type="entry name" value="DNA/RNA polymerases"/>
    <property type="match status" value="1"/>
</dbReference>
<dbReference type="PROSITE" id="PS50173">
    <property type="entry name" value="UMUC"/>
    <property type="match status" value="1"/>
</dbReference>
<dbReference type="GO" id="GO:0006260">
    <property type="term" value="P:DNA replication"/>
    <property type="evidence" value="ECO:0007669"/>
    <property type="project" value="UniProtKB-KW"/>
</dbReference>
<dbReference type="Gene3D" id="3.30.70.270">
    <property type="match status" value="1"/>
</dbReference>
<dbReference type="InterPro" id="IPR043128">
    <property type="entry name" value="Rev_trsase/Diguanyl_cyclase"/>
</dbReference>
<reference evidence="12 13" key="1">
    <citation type="submission" date="2018-11" db="EMBL/GenBank/DDBJ databases">
        <title>Genomic profiling of Staphylococcus species from a Poultry farm system in KwaZulu-Natal, South Africa.</title>
        <authorList>
            <person name="Amoako D.G."/>
            <person name="Somboro A.M."/>
            <person name="Abia A.L.K."/>
            <person name="Bester L.A."/>
            <person name="Essack S.Y."/>
        </authorList>
    </citation>
    <scope>NUCLEOTIDE SEQUENCE [LARGE SCALE GENOMIC DNA]</scope>
    <source>
        <strain evidence="12 13">SA9</strain>
    </source>
</reference>
<keyword evidence="5" id="KW-0235">DNA replication</keyword>
<comment type="similarity">
    <text evidence="1">Belongs to the DNA polymerase type-Y family.</text>
</comment>
<dbReference type="AlphaFoldDB" id="A0AB74E2K7"/>
<evidence type="ECO:0000256" key="9">
    <source>
        <dbReference type="ARBA" id="ARBA00023125"/>
    </source>
</evidence>
<dbReference type="GO" id="GO:0005657">
    <property type="term" value="C:replication fork"/>
    <property type="evidence" value="ECO:0007669"/>
    <property type="project" value="TreeGrafter"/>
</dbReference>
<dbReference type="InterPro" id="IPR052230">
    <property type="entry name" value="DNA_polymerase_eta"/>
</dbReference>
<evidence type="ECO:0000256" key="8">
    <source>
        <dbReference type="ARBA" id="ARBA00022842"/>
    </source>
</evidence>
<evidence type="ECO:0000256" key="5">
    <source>
        <dbReference type="ARBA" id="ARBA00022705"/>
    </source>
</evidence>
<evidence type="ECO:0000256" key="3">
    <source>
        <dbReference type="ARBA" id="ARBA00022679"/>
    </source>
</evidence>
<keyword evidence="8" id="KW-0460">Magnesium</keyword>
<comment type="caution">
    <text evidence="12">The sequence shown here is derived from an EMBL/GenBank/DDBJ whole genome shotgun (WGS) entry which is preliminary data.</text>
</comment>
<keyword evidence="10" id="KW-0234">DNA repair</keyword>
<evidence type="ECO:0000313" key="13">
    <source>
        <dbReference type="Proteomes" id="UP000293434"/>
    </source>
</evidence>
<dbReference type="EMBL" id="RQTC01000629">
    <property type="protein sequence ID" value="RZH89254.1"/>
    <property type="molecule type" value="Genomic_DNA"/>
</dbReference>
<keyword evidence="4 12" id="KW-0548">Nucleotidyltransferase</keyword>
<dbReference type="GO" id="GO:0009314">
    <property type="term" value="P:response to radiation"/>
    <property type="evidence" value="ECO:0007669"/>
    <property type="project" value="TreeGrafter"/>
</dbReference>